<accession>A0A0E9UFA3</accession>
<protein>
    <submittedName>
        <fullName evidence="1">Uncharacterized protein</fullName>
    </submittedName>
</protein>
<organism evidence="1">
    <name type="scientific">Anguilla anguilla</name>
    <name type="common">European freshwater eel</name>
    <name type="synonym">Muraena anguilla</name>
    <dbReference type="NCBI Taxonomy" id="7936"/>
    <lineage>
        <taxon>Eukaryota</taxon>
        <taxon>Metazoa</taxon>
        <taxon>Chordata</taxon>
        <taxon>Craniata</taxon>
        <taxon>Vertebrata</taxon>
        <taxon>Euteleostomi</taxon>
        <taxon>Actinopterygii</taxon>
        <taxon>Neopterygii</taxon>
        <taxon>Teleostei</taxon>
        <taxon>Anguilliformes</taxon>
        <taxon>Anguillidae</taxon>
        <taxon>Anguilla</taxon>
    </lineage>
</organism>
<evidence type="ECO:0000313" key="1">
    <source>
        <dbReference type="EMBL" id="JAH64496.1"/>
    </source>
</evidence>
<proteinExistence type="predicted"/>
<dbReference type="EMBL" id="GBXM01044081">
    <property type="protein sequence ID" value="JAH64496.1"/>
    <property type="molecule type" value="Transcribed_RNA"/>
</dbReference>
<sequence length="28" mass="3553">MFKSISMYVEMIYEEHLCIQRQFKSTFY</sequence>
<reference evidence="1" key="2">
    <citation type="journal article" date="2015" name="Fish Shellfish Immunol.">
        <title>Early steps in the European eel (Anguilla anguilla)-Vibrio vulnificus interaction in the gills: Role of the RtxA13 toxin.</title>
        <authorList>
            <person name="Callol A."/>
            <person name="Pajuelo D."/>
            <person name="Ebbesson L."/>
            <person name="Teles M."/>
            <person name="MacKenzie S."/>
            <person name="Amaro C."/>
        </authorList>
    </citation>
    <scope>NUCLEOTIDE SEQUENCE</scope>
</reference>
<dbReference type="AlphaFoldDB" id="A0A0E9UFA3"/>
<name>A0A0E9UFA3_ANGAN</name>
<reference evidence="1" key="1">
    <citation type="submission" date="2014-11" db="EMBL/GenBank/DDBJ databases">
        <authorList>
            <person name="Amaro Gonzalez C."/>
        </authorList>
    </citation>
    <scope>NUCLEOTIDE SEQUENCE</scope>
</reference>